<proteinExistence type="predicted"/>
<evidence type="ECO:0000256" key="1">
    <source>
        <dbReference type="SAM" id="MobiDB-lite"/>
    </source>
</evidence>
<protein>
    <submittedName>
        <fullName evidence="2">Uncharacterized protein</fullName>
    </submittedName>
</protein>
<evidence type="ECO:0000313" key="3">
    <source>
        <dbReference type="Proteomes" id="UP000299102"/>
    </source>
</evidence>
<feature type="compositionally biased region" description="Basic and acidic residues" evidence="1">
    <location>
        <begin position="1"/>
        <end position="19"/>
    </location>
</feature>
<gene>
    <name evidence="2" type="ORF">EVAR_72821_1</name>
</gene>
<evidence type="ECO:0000313" key="2">
    <source>
        <dbReference type="EMBL" id="GBP01349.1"/>
    </source>
</evidence>
<comment type="caution">
    <text evidence="2">The sequence shown here is derived from an EMBL/GenBank/DDBJ whole genome shotgun (WGS) entry which is preliminary data.</text>
</comment>
<sequence length="96" mass="10984">MGRNRISDRRGEEHWRGEGGDGEGSGPPKLSITGRKEMEETATSYLYCVRAWCRISRTDPLLYNIQRNWPQHGSATYSEKIRKEKTDGQTDAKVIL</sequence>
<accession>A0A4C1SGR8</accession>
<dbReference type="AlphaFoldDB" id="A0A4C1SGR8"/>
<reference evidence="2 3" key="1">
    <citation type="journal article" date="2019" name="Commun. Biol.">
        <title>The bagworm genome reveals a unique fibroin gene that provides high tensile strength.</title>
        <authorList>
            <person name="Kono N."/>
            <person name="Nakamura H."/>
            <person name="Ohtoshi R."/>
            <person name="Tomita M."/>
            <person name="Numata K."/>
            <person name="Arakawa K."/>
        </authorList>
    </citation>
    <scope>NUCLEOTIDE SEQUENCE [LARGE SCALE GENOMIC DNA]</scope>
</reference>
<organism evidence="2 3">
    <name type="scientific">Eumeta variegata</name>
    <name type="common">Bagworm moth</name>
    <name type="synonym">Eumeta japonica</name>
    <dbReference type="NCBI Taxonomy" id="151549"/>
    <lineage>
        <taxon>Eukaryota</taxon>
        <taxon>Metazoa</taxon>
        <taxon>Ecdysozoa</taxon>
        <taxon>Arthropoda</taxon>
        <taxon>Hexapoda</taxon>
        <taxon>Insecta</taxon>
        <taxon>Pterygota</taxon>
        <taxon>Neoptera</taxon>
        <taxon>Endopterygota</taxon>
        <taxon>Lepidoptera</taxon>
        <taxon>Glossata</taxon>
        <taxon>Ditrysia</taxon>
        <taxon>Tineoidea</taxon>
        <taxon>Psychidae</taxon>
        <taxon>Oiketicinae</taxon>
        <taxon>Eumeta</taxon>
    </lineage>
</organism>
<dbReference type="Proteomes" id="UP000299102">
    <property type="component" value="Unassembled WGS sequence"/>
</dbReference>
<name>A0A4C1SGR8_EUMVA</name>
<feature type="region of interest" description="Disordered" evidence="1">
    <location>
        <begin position="1"/>
        <end position="36"/>
    </location>
</feature>
<dbReference type="EMBL" id="BGZK01003441">
    <property type="protein sequence ID" value="GBP01349.1"/>
    <property type="molecule type" value="Genomic_DNA"/>
</dbReference>
<keyword evidence="3" id="KW-1185">Reference proteome</keyword>